<name>A0A271J5D2_9BACT</name>
<dbReference type="PANTHER" id="PTHR21043:SF0">
    <property type="entry name" value="MITOCHONDRIAL ASSEMBLY OF RIBOSOMAL LARGE SUBUNIT PROTEIN 1"/>
    <property type="match status" value="1"/>
</dbReference>
<dbReference type="OrthoDB" id="9793681at2"/>
<dbReference type="GO" id="GO:0017148">
    <property type="term" value="P:negative regulation of translation"/>
    <property type="evidence" value="ECO:0007669"/>
    <property type="project" value="UniProtKB-UniRule"/>
</dbReference>
<dbReference type="GO" id="GO:0043023">
    <property type="term" value="F:ribosomal large subunit binding"/>
    <property type="evidence" value="ECO:0007669"/>
    <property type="project" value="TreeGrafter"/>
</dbReference>
<comment type="caution">
    <text evidence="4">The sequence shown here is derived from an EMBL/GenBank/DDBJ whole genome shotgun (WGS) entry which is preliminary data.</text>
</comment>
<evidence type="ECO:0000313" key="5">
    <source>
        <dbReference type="Proteomes" id="UP000216339"/>
    </source>
</evidence>
<comment type="function">
    <text evidence="2">Functions as a ribosomal silencing factor. Interacts with ribosomal protein uL14 (rplN), blocking formation of intersubunit bridge B8. Prevents association of the 30S and 50S ribosomal subunits and the formation of functional ribosomes, thus repressing translation.</text>
</comment>
<dbReference type="AlphaFoldDB" id="A0A271J5D2"/>
<reference evidence="4 5" key="1">
    <citation type="submission" date="2016-11" db="EMBL/GenBank/DDBJ databases">
        <title>Study of marine rhodopsin-containing bacteria.</title>
        <authorList>
            <person name="Yoshizawa S."/>
            <person name="Kumagai Y."/>
            <person name="Kogure K."/>
        </authorList>
    </citation>
    <scope>NUCLEOTIDE SEQUENCE [LARGE SCALE GENOMIC DNA]</scope>
    <source>
        <strain evidence="4 5">SAORIC-28</strain>
    </source>
</reference>
<evidence type="ECO:0000256" key="2">
    <source>
        <dbReference type="HAMAP-Rule" id="MF_01477"/>
    </source>
</evidence>
<dbReference type="Pfam" id="PF02410">
    <property type="entry name" value="RsfS"/>
    <property type="match status" value="1"/>
</dbReference>
<dbReference type="EMBL" id="MQWD01000001">
    <property type="protein sequence ID" value="PAP78560.1"/>
    <property type="molecule type" value="Genomic_DNA"/>
</dbReference>
<comment type="subcellular location">
    <subcellularLocation>
        <location evidence="2">Cytoplasm</location>
    </subcellularLocation>
</comment>
<dbReference type="InterPro" id="IPR004394">
    <property type="entry name" value="Iojap/RsfS/C7orf30"/>
</dbReference>
<evidence type="ECO:0000256" key="1">
    <source>
        <dbReference type="ARBA" id="ARBA00010574"/>
    </source>
</evidence>
<keyword evidence="2" id="KW-0810">Translation regulation</keyword>
<evidence type="ECO:0000256" key="3">
    <source>
        <dbReference type="SAM" id="MobiDB-lite"/>
    </source>
</evidence>
<dbReference type="SUPFAM" id="SSF81301">
    <property type="entry name" value="Nucleotidyltransferase"/>
    <property type="match status" value="1"/>
</dbReference>
<keyword evidence="2" id="KW-0678">Repressor</keyword>
<sequence length="175" mass="18862">MSSASTTSQRTRRTGPTPGRALAQIAVEAALDKRARDVTVMDLRGISGEVDYFVIATGESDLQIRAIVDGVVDAIRQQAGERPVARDGQPGTSRWIVLDYFDLAVHVFDPELRSHYDLERLWGDAPTETVSDEDSTVKLLSDPVPEAPGDGPTAEDELPDDGEPVEADGDDEEGA</sequence>
<keyword evidence="5" id="KW-1185">Reference proteome</keyword>
<gene>
    <name evidence="2" type="primary">rsfS</name>
    <name evidence="4" type="ORF">BSZ37_20085</name>
</gene>
<dbReference type="RefSeq" id="WP_095512237.1">
    <property type="nucleotide sequence ID" value="NZ_MQWD01000001.1"/>
</dbReference>
<feature type="region of interest" description="Disordered" evidence="3">
    <location>
        <begin position="127"/>
        <end position="175"/>
    </location>
</feature>
<dbReference type="GO" id="GO:0090071">
    <property type="term" value="P:negative regulation of ribosome biogenesis"/>
    <property type="evidence" value="ECO:0007669"/>
    <property type="project" value="UniProtKB-UniRule"/>
</dbReference>
<dbReference type="Proteomes" id="UP000216339">
    <property type="component" value="Unassembled WGS sequence"/>
</dbReference>
<feature type="compositionally biased region" description="Acidic residues" evidence="3">
    <location>
        <begin position="153"/>
        <end position="175"/>
    </location>
</feature>
<keyword evidence="2" id="KW-0963">Cytoplasm</keyword>
<proteinExistence type="inferred from homology"/>
<dbReference type="PANTHER" id="PTHR21043">
    <property type="entry name" value="IOJAP SUPERFAMILY ORTHOLOG"/>
    <property type="match status" value="1"/>
</dbReference>
<comment type="subunit">
    <text evidence="2">Interacts with ribosomal protein uL14 (rplN).</text>
</comment>
<dbReference type="Gene3D" id="3.30.460.10">
    <property type="entry name" value="Beta Polymerase, domain 2"/>
    <property type="match status" value="1"/>
</dbReference>
<dbReference type="HAMAP" id="MF_01477">
    <property type="entry name" value="Iojap_RsfS"/>
    <property type="match status" value="1"/>
</dbReference>
<organism evidence="4 5">
    <name type="scientific">Rubrivirga marina</name>
    <dbReference type="NCBI Taxonomy" id="1196024"/>
    <lineage>
        <taxon>Bacteria</taxon>
        <taxon>Pseudomonadati</taxon>
        <taxon>Rhodothermota</taxon>
        <taxon>Rhodothermia</taxon>
        <taxon>Rhodothermales</taxon>
        <taxon>Rubricoccaceae</taxon>
        <taxon>Rubrivirga</taxon>
    </lineage>
</organism>
<dbReference type="NCBIfam" id="TIGR00090">
    <property type="entry name" value="rsfS_iojap_ybeB"/>
    <property type="match status" value="1"/>
</dbReference>
<evidence type="ECO:0000313" key="4">
    <source>
        <dbReference type="EMBL" id="PAP78560.1"/>
    </source>
</evidence>
<dbReference type="GO" id="GO:0042256">
    <property type="term" value="P:cytosolic ribosome assembly"/>
    <property type="evidence" value="ECO:0007669"/>
    <property type="project" value="UniProtKB-UniRule"/>
</dbReference>
<dbReference type="InterPro" id="IPR043519">
    <property type="entry name" value="NT_sf"/>
</dbReference>
<protein>
    <recommendedName>
        <fullName evidence="2">Ribosomal silencing factor RsfS</fullName>
    </recommendedName>
</protein>
<accession>A0A271J5D2</accession>
<comment type="similarity">
    <text evidence="1 2">Belongs to the Iojap/RsfS family.</text>
</comment>
<dbReference type="GO" id="GO:0005737">
    <property type="term" value="C:cytoplasm"/>
    <property type="evidence" value="ECO:0007669"/>
    <property type="project" value="UniProtKB-SubCell"/>
</dbReference>